<evidence type="ECO:0000256" key="4">
    <source>
        <dbReference type="SAM" id="MobiDB-lite"/>
    </source>
</evidence>
<dbReference type="InterPro" id="IPR001789">
    <property type="entry name" value="Sig_transdc_resp-reg_receiver"/>
</dbReference>
<dbReference type="PROSITE" id="PS50110">
    <property type="entry name" value="RESPONSE_REGULATORY"/>
    <property type="match status" value="1"/>
</dbReference>
<sequence>MSHRLLLAITDQALASSAVALAQEGEGLEVVDVVSDAEEVARALRRLDVDAVILHDALGAVPVLDLAREISASNPEVGIVLVAADESPDLLRAAMQAGIRDVVGLPLSLERLEASVRQAAQWSRALRDRVAGEESAGGALGGPIVAVAGAKGGVGTTTVATQLALAAARATPGRPVCLVDFDLAKGDVRAFLETPFRRSVVDLVEVAGELSVRHLQETLYTHELGFRVLLAPDHGERAEDVDSVVARNVLTAVKARHALTVVDLGATPSEASAIGAEMATTVLVVTTPDVVALRGVQRLRDLWRRLQVREDDGVVVLLNRTSRKLEVQPDLARKVVGIPTTQVTIPDDFGAFEAAVNTGSPGRVEDGKIRGAFAALAAEVAAPEADEDGRGDRNEPRSLLSRLAGERGQSSVEFIGLAPILIVLILAVWQVGLAGYTYILAGNAAREGARELSTDNTDEKGDRPYRERAKESLPGAWRRNAKVVIDPKDEARVVVDLKIPIVLPTFSGPLRITSRASSVSELEELPPSQSYTPTPTPTPRPKPKAERVRADR</sequence>
<keyword evidence="1" id="KW-0547">Nucleotide-binding</keyword>
<evidence type="ECO:0000256" key="2">
    <source>
        <dbReference type="ARBA" id="ARBA00022840"/>
    </source>
</evidence>
<dbReference type="Gene3D" id="3.40.50.300">
    <property type="entry name" value="P-loop containing nucleotide triphosphate hydrolases"/>
    <property type="match status" value="1"/>
</dbReference>
<dbReference type="InterPro" id="IPR011006">
    <property type="entry name" value="CheY-like_superfamily"/>
</dbReference>
<evidence type="ECO:0000256" key="1">
    <source>
        <dbReference type="ARBA" id="ARBA00022741"/>
    </source>
</evidence>
<dbReference type="Pfam" id="PF00072">
    <property type="entry name" value="Response_reg"/>
    <property type="match status" value="1"/>
</dbReference>
<comment type="caution">
    <text evidence="3">Lacks conserved residue(s) required for the propagation of feature annotation.</text>
</comment>
<dbReference type="EMBL" id="CADCVS010000266">
    <property type="protein sequence ID" value="CAA9502764.1"/>
    <property type="molecule type" value="Genomic_DNA"/>
</dbReference>
<dbReference type="PANTHER" id="PTHR43384">
    <property type="entry name" value="SEPTUM SITE-DETERMINING PROTEIN MIND HOMOLOG, CHLOROPLASTIC-RELATED"/>
    <property type="match status" value="1"/>
</dbReference>
<dbReference type="Pfam" id="PF01656">
    <property type="entry name" value="CbiA"/>
    <property type="match status" value="1"/>
</dbReference>
<organism evidence="7">
    <name type="scientific">uncultured Solirubrobacteraceae bacterium</name>
    <dbReference type="NCBI Taxonomy" id="1162706"/>
    <lineage>
        <taxon>Bacteria</taxon>
        <taxon>Bacillati</taxon>
        <taxon>Actinomycetota</taxon>
        <taxon>Thermoleophilia</taxon>
        <taxon>Solirubrobacterales</taxon>
        <taxon>Solirubrobacteraceae</taxon>
        <taxon>environmental samples</taxon>
    </lineage>
</organism>
<dbReference type="Gene3D" id="3.40.50.2300">
    <property type="match status" value="1"/>
</dbReference>
<keyword evidence="2" id="KW-0067">ATP-binding</keyword>
<dbReference type="InterPro" id="IPR002586">
    <property type="entry name" value="CobQ/CobB/MinD/ParA_Nub-bd_dom"/>
</dbReference>
<feature type="compositionally biased region" description="Basic and acidic residues" evidence="4">
    <location>
        <begin position="543"/>
        <end position="552"/>
    </location>
</feature>
<reference evidence="7" key="1">
    <citation type="submission" date="2020-02" db="EMBL/GenBank/DDBJ databases">
        <authorList>
            <person name="Meier V. D."/>
        </authorList>
    </citation>
    <scope>NUCLEOTIDE SEQUENCE</scope>
    <source>
        <strain evidence="7">AVDCRST_MAG30</strain>
    </source>
</reference>
<dbReference type="InterPro" id="IPR012495">
    <property type="entry name" value="TadE-like_dom"/>
</dbReference>
<dbReference type="GO" id="GO:0051782">
    <property type="term" value="P:negative regulation of cell division"/>
    <property type="evidence" value="ECO:0007669"/>
    <property type="project" value="TreeGrafter"/>
</dbReference>
<evidence type="ECO:0000256" key="3">
    <source>
        <dbReference type="PROSITE-ProRule" id="PRU00169"/>
    </source>
</evidence>
<dbReference type="GO" id="GO:0009898">
    <property type="term" value="C:cytoplasmic side of plasma membrane"/>
    <property type="evidence" value="ECO:0007669"/>
    <property type="project" value="TreeGrafter"/>
</dbReference>
<dbReference type="Pfam" id="PF07811">
    <property type="entry name" value="TadE"/>
    <property type="match status" value="1"/>
</dbReference>
<name>A0A6J4SM06_9ACTN</name>
<feature type="transmembrane region" description="Helical" evidence="5">
    <location>
        <begin position="417"/>
        <end position="441"/>
    </location>
</feature>
<feature type="domain" description="Response regulatory" evidence="6">
    <location>
        <begin position="4"/>
        <end position="120"/>
    </location>
</feature>
<dbReference type="SUPFAM" id="SSF52172">
    <property type="entry name" value="CheY-like"/>
    <property type="match status" value="1"/>
</dbReference>
<feature type="region of interest" description="Disordered" evidence="4">
    <location>
        <begin position="517"/>
        <end position="552"/>
    </location>
</feature>
<dbReference type="InterPro" id="IPR050625">
    <property type="entry name" value="ParA/MinD_ATPase"/>
</dbReference>
<protein>
    <recommendedName>
        <fullName evidence="6">Response regulatory domain-containing protein</fullName>
    </recommendedName>
</protein>
<evidence type="ECO:0000256" key="5">
    <source>
        <dbReference type="SAM" id="Phobius"/>
    </source>
</evidence>
<feature type="region of interest" description="Disordered" evidence="4">
    <location>
        <begin position="447"/>
        <end position="472"/>
    </location>
</feature>
<dbReference type="GO" id="GO:0005829">
    <property type="term" value="C:cytosol"/>
    <property type="evidence" value="ECO:0007669"/>
    <property type="project" value="TreeGrafter"/>
</dbReference>
<keyword evidence="5" id="KW-1133">Transmembrane helix</keyword>
<gene>
    <name evidence="7" type="ORF">AVDCRST_MAG30-2013</name>
</gene>
<accession>A0A6J4SM06</accession>
<dbReference type="InterPro" id="IPR027417">
    <property type="entry name" value="P-loop_NTPase"/>
</dbReference>
<feature type="compositionally biased region" description="Low complexity" evidence="4">
    <location>
        <begin position="517"/>
        <end position="533"/>
    </location>
</feature>
<dbReference type="GO" id="GO:0016887">
    <property type="term" value="F:ATP hydrolysis activity"/>
    <property type="evidence" value="ECO:0007669"/>
    <property type="project" value="TreeGrafter"/>
</dbReference>
<dbReference type="GO" id="GO:0000160">
    <property type="term" value="P:phosphorelay signal transduction system"/>
    <property type="evidence" value="ECO:0007669"/>
    <property type="project" value="InterPro"/>
</dbReference>
<keyword evidence="5" id="KW-0472">Membrane</keyword>
<evidence type="ECO:0000259" key="6">
    <source>
        <dbReference type="PROSITE" id="PS50110"/>
    </source>
</evidence>
<keyword evidence="5" id="KW-0812">Transmembrane</keyword>
<proteinExistence type="predicted"/>
<feature type="compositionally biased region" description="Basic and acidic residues" evidence="4">
    <location>
        <begin position="447"/>
        <end position="471"/>
    </location>
</feature>
<dbReference type="SUPFAM" id="SSF52540">
    <property type="entry name" value="P-loop containing nucleoside triphosphate hydrolases"/>
    <property type="match status" value="1"/>
</dbReference>
<evidence type="ECO:0000313" key="7">
    <source>
        <dbReference type="EMBL" id="CAA9502764.1"/>
    </source>
</evidence>
<dbReference type="PANTHER" id="PTHR43384:SF6">
    <property type="entry name" value="SEPTUM SITE-DETERMINING PROTEIN MIND HOMOLOG, CHLOROPLASTIC"/>
    <property type="match status" value="1"/>
</dbReference>
<dbReference type="AlphaFoldDB" id="A0A6J4SM06"/>
<dbReference type="GO" id="GO:0005524">
    <property type="term" value="F:ATP binding"/>
    <property type="evidence" value="ECO:0007669"/>
    <property type="project" value="UniProtKB-KW"/>
</dbReference>